<evidence type="ECO:0000313" key="3">
    <source>
        <dbReference type="EMBL" id="SEJ16193.1"/>
    </source>
</evidence>
<organism evidence="3 4">
    <name type="scientific">Halohasta litchfieldiae</name>
    <dbReference type="NCBI Taxonomy" id="1073996"/>
    <lineage>
        <taxon>Archaea</taxon>
        <taxon>Methanobacteriati</taxon>
        <taxon>Methanobacteriota</taxon>
        <taxon>Stenosarchaea group</taxon>
        <taxon>Halobacteria</taxon>
        <taxon>Halobacteriales</taxon>
        <taxon>Haloferacaceae</taxon>
        <taxon>Halohasta</taxon>
    </lineage>
</organism>
<proteinExistence type="predicted"/>
<keyword evidence="1" id="KW-0472">Membrane</keyword>
<keyword evidence="1" id="KW-1133">Transmembrane helix</keyword>
<feature type="transmembrane region" description="Helical" evidence="1">
    <location>
        <begin position="40"/>
        <end position="60"/>
    </location>
</feature>
<dbReference type="OrthoDB" id="178074at2157"/>
<evidence type="ECO:0000256" key="1">
    <source>
        <dbReference type="SAM" id="Phobius"/>
    </source>
</evidence>
<evidence type="ECO:0000313" key="4">
    <source>
        <dbReference type="Proteomes" id="UP000198888"/>
    </source>
</evidence>
<reference evidence="3 4" key="1">
    <citation type="submission" date="2016-10" db="EMBL/GenBank/DDBJ databases">
        <authorList>
            <person name="de Groot N.N."/>
        </authorList>
    </citation>
    <scope>NUCLEOTIDE SEQUENCE [LARGE SCALE GENOMIC DNA]</scope>
    <source>
        <strain evidence="3 4">DSM 22187</strain>
    </source>
</reference>
<dbReference type="GeneID" id="35004176"/>
<keyword evidence="1" id="KW-0812">Transmembrane</keyword>
<accession>A0A1H6WH23</accession>
<dbReference type="Pfam" id="PF09851">
    <property type="entry name" value="SHOCT"/>
    <property type="match status" value="1"/>
</dbReference>
<gene>
    <name evidence="3" type="ORF">SAMN05444271_12631</name>
</gene>
<dbReference type="RefSeq" id="WP_089673372.1">
    <property type="nucleotide sequence ID" value="NZ_CP024845.1"/>
</dbReference>
<feature type="transmembrane region" description="Helical" evidence="1">
    <location>
        <begin position="12"/>
        <end position="34"/>
    </location>
</feature>
<dbReference type="AlphaFoldDB" id="A0A1H6WH23"/>
<sequence>MPVDPEEGLVTDLMLGMMVVFGADIIALVGFMWVANYTSATVFIAVTASILAAFGLWIGWRWNEIRKLQSTDDPERTALDELKHQYAAGELGEAEFEQKLDRLVEVEEQVDSDEIEVDEAIDRAE</sequence>
<keyword evidence="4" id="KW-1185">Reference proteome</keyword>
<dbReference type="KEGG" id="hae:halTADL_3409"/>
<evidence type="ECO:0000259" key="2">
    <source>
        <dbReference type="Pfam" id="PF09851"/>
    </source>
</evidence>
<dbReference type="Proteomes" id="UP000198888">
    <property type="component" value="Unassembled WGS sequence"/>
</dbReference>
<dbReference type="EMBL" id="FNYR01000026">
    <property type="protein sequence ID" value="SEJ16193.1"/>
    <property type="molecule type" value="Genomic_DNA"/>
</dbReference>
<dbReference type="InterPro" id="IPR018649">
    <property type="entry name" value="SHOCT"/>
</dbReference>
<name>A0A1H6WH23_9EURY</name>
<feature type="domain" description="SHOCT" evidence="2">
    <location>
        <begin position="77"/>
        <end position="103"/>
    </location>
</feature>
<protein>
    <submittedName>
        <fullName evidence="3">Short C-terminal domain-containing protein</fullName>
    </submittedName>
</protein>
<accession>A0A2H4Q6W4</accession>